<dbReference type="EMBL" id="MU273473">
    <property type="protein sequence ID" value="KAI0036320.1"/>
    <property type="molecule type" value="Genomic_DNA"/>
</dbReference>
<feature type="non-terminal residue" evidence="1">
    <location>
        <position position="1"/>
    </location>
</feature>
<name>A0ACB8QXH3_9AGAM</name>
<sequence length="272" mass="31121">WDWLLCIPIEYRMIWRAKWSPIKLFYLFSRYWVLGTAPYLLWLYCRNHSLDFCKRVYTSPVILSTFNQASAEAILLIRTWAFFGRDRKHLALLSVMLLGVVTYQLYIASKRIRPMPFVGRDVGPCFPASIPGDVNILGYFIASFCFDALVTIATLVKVLDMRRRNGPTNRLITLFLGEGVFYFIFISVANLINGAFYFQQAIPAMCAMMIPLSIFLSPLLACRLVRLVSVLLTLADLPRRFLIFADAACTNPLWPTLQRATLPPSRFSLPAP</sequence>
<protein>
    <submittedName>
        <fullName evidence="1">Uncharacterized protein</fullName>
    </submittedName>
</protein>
<dbReference type="Proteomes" id="UP000814128">
    <property type="component" value="Unassembled WGS sequence"/>
</dbReference>
<evidence type="ECO:0000313" key="1">
    <source>
        <dbReference type="EMBL" id="KAI0036320.1"/>
    </source>
</evidence>
<reference evidence="1" key="1">
    <citation type="submission" date="2021-02" db="EMBL/GenBank/DDBJ databases">
        <authorList>
            <consortium name="DOE Joint Genome Institute"/>
            <person name="Ahrendt S."/>
            <person name="Looney B.P."/>
            <person name="Miyauchi S."/>
            <person name="Morin E."/>
            <person name="Drula E."/>
            <person name="Courty P.E."/>
            <person name="Chicoki N."/>
            <person name="Fauchery L."/>
            <person name="Kohler A."/>
            <person name="Kuo A."/>
            <person name="Labutti K."/>
            <person name="Pangilinan J."/>
            <person name="Lipzen A."/>
            <person name="Riley R."/>
            <person name="Andreopoulos W."/>
            <person name="He G."/>
            <person name="Johnson J."/>
            <person name="Barry K.W."/>
            <person name="Grigoriev I.V."/>
            <person name="Nagy L."/>
            <person name="Hibbett D."/>
            <person name="Henrissat B."/>
            <person name="Matheny P.B."/>
            <person name="Labbe J."/>
            <person name="Martin F."/>
        </authorList>
    </citation>
    <scope>NUCLEOTIDE SEQUENCE</scope>
    <source>
        <strain evidence="1">EC-137</strain>
    </source>
</reference>
<evidence type="ECO:0000313" key="2">
    <source>
        <dbReference type="Proteomes" id="UP000814128"/>
    </source>
</evidence>
<gene>
    <name evidence="1" type="ORF">K488DRAFT_41523</name>
</gene>
<comment type="caution">
    <text evidence="1">The sequence shown here is derived from an EMBL/GenBank/DDBJ whole genome shotgun (WGS) entry which is preliminary data.</text>
</comment>
<keyword evidence="2" id="KW-1185">Reference proteome</keyword>
<proteinExistence type="predicted"/>
<accession>A0ACB8QXH3</accession>
<reference evidence="1" key="2">
    <citation type="journal article" date="2022" name="New Phytol.">
        <title>Evolutionary transition to the ectomycorrhizal habit in the genomes of a hyperdiverse lineage of mushroom-forming fungi.</title>
        <authorList>
            <person name="Looney B."/>
            <person name="Miyauchi S."/>
            <person name="Morin E."/>
            <person name="Drula E."/>
            <person name="Courty P.E."/>
            <person name="Kohler A."/>
            <person name="Kuo A."/>
            <person name="LaButti K."/>
            <person name="Pangilinan J."/>
            <person name="Lipzen A."/>
            <person name="Riley R."/>
            <person name="Andreopoulos W."/>
            <person name="He G."/>
            <person name="Johnson J."/>
            <person name="Nolan M."/>
            <person name="Tritt A."/>
            <person name="Barry K.W."/>
            <person name="Grigoriev I.V."/>
            <person name="Nagy L.G."/>
            <person name="Hibbett D."/>
            <person name="Henrissat B."/>
            <person name="Matheny P.B."/>
            <person name="Labbe J."/>
            <person name="Martin F.M."/>
        </authorList>
    </citation>
    <scope>NUCLEOTIDE SEQUENCE</scope>
    <source>
        <strain evidence="1">EC-137</strain>
    </source>
</reference>
<organism evidence="1 2">
    <name type="scientific">Vararia minispora EC-137</name>
    <dbReference type="NCBI Taxonomy" id="1314806"/>
    <lineage>
        <taxon>Eukaryota</taxon>
        <taxon>Fungi</taxon>
        <taxon>Dikarya</taxon>
        <taxon>Basidiomycota</taxon>
        <taxon>Agaricomycotina</taxon>
        <taxon>Agaricomycetes</taxon>
        <taxon>Russulales</taxon>
        <taxon>Lachnocladiaceae</taxon>
        <taxon>Vararia</taxon>
    </lineage>
</organism>